<keyword evidence="3" id="KW-1185">Reference proteome</keyword>
<protein>
    <submittedName>
        <fullName evidence="2">GNAT family N-acetyltransferase</fullName>
    </submittedName>
</protein>
<sequence>MQTIVDHDIATSPIVVKGLEICVGKDVFELLSDQDFQSGWDALYEACPWGTVFQSRGFVGAWYRTYRERYLPVLALTRGPGGRLTGLLALAQAGAQPAAGAPLLGAGHFEAEYQCWLADGQAQGEVFITAALEQLGRRFARSPVLFRFLPPGAPLDWARTDPGWRSRCVLQAARRPLMEMDDPGLPKLFRKSEFMNKLNRLRRLGEVRLERVTDAGAFSAVLGELAVQYDFRQGALYNKNRFRENPRKAIFLQELFEQGIVHATVLKVNGEIIAAIAAIISKDWVHLGGINIHSPMYANYYSPGFVHFIMLGQLLSKEDVACFDLTPGGDSYKERMATTHDYVYELVVSNKLSFFFKKQIKNKIHNRLIRAGLRPMSVELAIRKKIYLLKKKTGALLSSGLSLLFSKIPEPKTKFYNIPVAGLAQIDTNVSLNISYNKLEDLLNYEDSGSLRTRWEFLSEAMRRFESGERCYTWGAGGRLLACAWQGAARAGGPVPEGAPVLRGLYCHRTGRSGLANFLAAVARKVIQASKGKQPAVICSDKAIGKVLKQLGTVL</sequence>
<name>A0ABR7XHF3_9BACT</name>
<dbReference type="InterPro" id="IPR016181">
    <property type="entry name" value="Acyl_CoA_acyltransferase"/>
</dbReference>
<dbReference type="EMBL" id="JACXAJ010000004">
    <property type="protein sequence ID" value="MBD1397724.1"/>
    <property type="molecule type" value="Genomic_DNA"/>
</dbReference>
<dbReference type="Proteomes" id="UP000625551">
    <property type="component" value="Unassembled WGS sequence"/>
</dbReference>
<feature type="domain" description="BioF2-like acetyltransferase" evidence="1">
    <location>
        <begin position="192"/>
        <end position="334"/>
    </location>
</feature>
<dbReference type="RefSeq" id="WP_191183871.1">
    <property type="nucleotide sequence ID" value="NZ_JACXAJ010000004.1"/>
</dbReference>
<evidence type="ECO:0000313" key="2">
    <source>
        <dbReference type="EMBL" id="MBD1397724.1"/>
    </source>
</evidence>
<dbReference type="Pfam" id="PF13480">
    <property type="entry name" value="Acetyltransf_6"/>
    <property type="match status" value="1"/>
</dbReference>
<dbReference type="SUPFAM" id="SSF55729">
    <property type="entry name" value="Acyl-CoA N-acyltransferases (Nat)"/>
    <property type="match status" value="1"/>
</dbReference>
<gene>
    <name evidence="2" type="ORF">H9Q13_11160</name>
</gene>
<comment type="caution">
    <text evidence="2">The sequence shown here is derived from an EMBL/GenBank/DDBJ whole genome shotgun (WGS) entry which is preliminary data.</text>
</comment>
<organism evidence="2 3">
    <name type="scientific">Pontibacter aquaedesilientis</name>
    <dbReference type="NCBI Taxonomy" id="2766980"/>
    <lineage>
        <taxon>Bacteria</taxon>
        <taxon>Pseudomonadati</taxon>
        <taxon>Bacteroidota</taxon>
        <taxon>Cytophagia</taxon>
        <taxon>Cytophagales</taxon>
        <taxon>Hymenobacteraceae</taxon>
        <taxon>Pontibacter</taxon>
    </lineage>
</organism>
<dbReference type="InterPro" id="IPR038740">
    <property type="entry name" value="BioF2-like_GNAT_dom"/>
</dbReference>
<proteinExistence type="predicted"/>
<reference evidence="2 3" key="1">
    <citation type="submission" date="2020-09" db="EMBL/GenBank/DDBJ databases">
        <title>Genome sequencing and assembly of Pontibacter sp.</title>
        <authorList>
            <person name="Chhetri G."/>
        </authorList>
    </citation>
    <scope>NUCLEOTIDE SEQUENCE [LARGE SCALE GENOMIC DNA]</scope>
    <source>
        <strain evidence="2 3">JH31</strain>
    </source>
</reference>
<accession>A0ABR7XHF3</accession>
<evidence type="ECO:0000313" key="3">
    <source>
        <dbReference type="Proteomes" id="UP000625551"/>
    </source>
</evidence>
<evidence type="ECO:0000259" key="1">
    <source>
        <dbReference type="Pfam" id="PF13480"/>
    </source>
</evidence>